<dbReference type="SUPFAM" id="SSF48097">
    <property type="entry name" value="Regulator of G-protein signaling, RGS"/>
    <property type="match status" value="1"/>
</dbReference>
<feature type="domain" description="PX" evidence="8">
    <location>
        <begin position="809"/>
        <end position="931"/>
    </location>
</feature>
<dbReference type="InterPro" id="IPR036305">
    <property type="entry name" value="RGS_sf"/>
</dbReference>
<dbReference type="Pfam" id="PF04939">
    <property type="entry name" value="RRS1"/>
    <property type="match status" value="1"/>
</dbReference>
<evidence type="ECO:0000259" key="7">
    <source>
        <dbReference type="PROSITE" id="PS50132"/>
    </source>
</evidence>
<dbReference type="EMBL" id="JAHLQT010011563">
    <property type="protein sequence ID" value="KAG7172287.1"/>
    <property type="molecule type" value="Genomic_DNA"/>
</dbReference>
<dbReference type="PROSITE" id="PS50195">
    <property type="entry name" value="PX"/>
    <property type="match status" value="1"/>
</dbReference>
<dbReference type="PROSITE" id="PS50132">
    <property type="entry name" value="RGS"/>
    <property type="match status" value="1"/>
</dbReference>
<feature type="compositionally biased region" description="Basic residues" evidence="6">
    <location>
        <begin position="303"/>
        <end position="321"/>
    </location>
</feature>
<comment type="caution">
    <text evidence="10">The sequence shown here is derived from an EMBL/GenBank/DDBJ whole genome shotgun (WGS) entry which is preliminary data.</text>
</comment>
<feature type="region of interest" description="Disordered" evidence="6">
    <location>
        <begin position="233"/>
        <end position="265"/>
    </location>
</feature>
<dbReference type="SMART" id="SM00315">
    <property type="entry name" value="RGS"/>
    <property type="match status" value="1"/>
</dbReference>
<dbReference type="Pfam" id="PF02194">
    <property type="entry name" value="PXA"/>
    <property type="match status" value="1"/>
</dbReference>
<feature type="domain" description="RGS" evidence="7">
    <location>
        <begin position="617"/>
        <end position="733"/>
    </location>
</feature>
<dbReference type="PROSITE" id="PS51207">
    <property type="entry name" value="PXA"/>
    <property type="match status" value="1"/>
</dbReference>
<dbReference type="InterPro" id="IPR003114">
    <property type="entry name" value="Phox_assoc"/>
</dbReference>
<comment type="similarity">
    <text evidence="3">Belongs to the sorting nexin family.</text>
</comment>
<dbReference type="Proteomes" id="UP000747542">
    <property type="component" value="Unassembled WGS sequence"/>
</dbReference>
<feature type="region of interest" description="Disordered" evidence="6">
    <location>
        <begin position="303"/>
        <end position="414"/>
    </location>
</feature>
<protein>
    <submittedName>
        <fullName evidence="10">Sorting nexin-14-like</fullName>
    </submittedName>
</protein>
<dbReference type="InterPro" id="IPR013937">
    <property type="entry name" value="Sorting_nexin_C"/>
</dbReference>
<evidence type="ECO:0000256" key="3">
    <source>
        <dbReference type="ARBA" id="ARBA00010883"/>
    </source>
</evidence>
<dbReference type="PANTHER" id="PTHR22775:SF44">
    <property type="entry name" value="SORTING NEXIN-14"/>
    <property type="match status" value="1"/>
</dbReference>
<gene>
    <name evidence="10" type="primary">Snx14-L</name>
    <name evidence="10" type="ORF">Hamer_G009645</name>
</gene>
<dbReference type="Pfam" id="PF00615">
    <property type="entry name" value="RGS"/>
    <property type="match status" value="1"/>
</dbReference>
<evidence type="ECO:0000313" key="11">
    <source>
        <dbReference type="Proteomes" id="UP000747542"/>
    </source>
</evidence>
<dbReference type="SUPFAM" id="SSF64268">
    <property type="entry name" value="PX domain"/>
    <property type="match status" value="1"/>
</dbReference>
<dbReference type="CDD" id="cd06877">
    <property type="entry name" value="PX_SNX14"/>
    <property type="match status" value="1"/>
</dbReference>
<evidence type="ECO:0000256" key="5">
    <source>
        <dbReference type="ARBA" id="ARBA00023242"/>
    </source>
</evidence>
<keyword evidence="4" id="KW-0690">Ribosome biogenesis</keyword>
<dbReference type="GO" id="GO:0005634">
    <property type="term" value="C:nucleus"/>
    <property type="evidence" value="ECO:0007669"/>
    <property type="project" value="UniProtKB-SubCell"/>
</dbReference>
<dbReference type="InterPro" id="IPR044926">
    <property type="entry name" value="RGS_subdomain_2"/>
</dbReference>
<evidence type="ECO:0000256" key="2">
    <source>
        <dbReference type="ARBA" id="ARBA00010077"/>
    </source>
</evidence>
<dbReference type="GO" id="GO:0042254">
    <property type="term" value="P:ribosome biogenesis"/>
    <property type="evidence" value="ECO:0007669"/>
    <property type="project" value="UniProtKB-KW"/>
</dbReference>
<dbReference type="AlphaFoldDB" id="A0A8J5N338"/>
<evidence type="ECO:0000313" key="10">
    <source>
        <dbReference type="EMBL" id="KAG7172287.1"/>
    </source>
</evidence>
<reference evidence="10" key="1">
    <citation type="journal article" date="2021" name="Sci. Adv.">
        <title>The American lobster genome reveals insights on longevity, neural, and immune adaptations.</title>
        <authorList>
            <person name="Polinski J.M."/>
            <person name="Zimin A.V."/>
            <person name="Clark K.F."/>
            <person name="Kohn A.B."/>
            <person name="Sadowski N."/>
            <person name="Timp W."/>
            <person name="Ptitsyn A."/>
            <person name="Khanna P."/>
            <person name="Romanova D.Y."/>
            <person name="Williams P."/>
            <person name="Greenwood S.J."/>
            <person name="Moroz L.L."/>
            <person name="Walt D.R."/>
            <person name="Bodnar A.G."/>
        </authorList>
    </citation>
    <scope>NUCLEOTIDE SEQUENCE</scope>
    <source>
        <strain evidence="10">GMGI-L3</strain>
    </source>
</reference>
<dbReference type="InterPro" id="IPR036871">
    <property type="entry name" value="PX_dom_sf"/>
</dbReference>
<evidence type="ECO:0000259" key="9">
    <source>
        <dbReference type="PROSITE" id="PS51207"/>
    </source>
</evidence>
<keyword evidence="5" id="KW-0539">Nucleus</keyword>
<proteinExistence type="inferred from homology"/>
<sequence>MGDDTATEVQEIITKANEELKSIEVHKEIQLECDLGNLLVTDKNTVNENLLRDENECDAYLRGVARDSIQALLTKVWDLTTQQIDNALYVTLPKPTTRLPREKPAPKGRQITKWEQYARDKGIQRRKKDKKMWDDVLKRWVPRYGYRKIQAEKEKNWVKEVPDHGDPFEDQFAKVAEMKKENIAKNEFQRLRNIAKSQKVKVPNVGVTGNEYASTKDLGLAMHYARHATASMGKFQPNLPDEKKTKGLGKKRKQEQTTGDGQAEKKRYMEVLDKMEKPDLNLEGAIHKQISAENVEMDLMRKGGKKFRRRSKMGGRHRTKSDHRGVKLGKGMMNPKLKKKGGGGGGAAAAKAGGGGKGKAGGLGGGRGKAGGGGGQGRGKAGGGGQGRGKAGGGGGQGRSKAGGKGRKNDGRQVPNLLAVFTGTENPDTKGEIPRSCSVCGGERCQRQHPTTSLQISAHTHVNFTVPQSIDEALEEASDELLTHSLRPLLNLALDHHVYSWYREISIHEQLADEIRYIIRYAVAVVASKLAKVDLTTVIIDRLLPALINHLDAYVEGSRRVRGNISSEAAVIQYLRAGGGLHRAVRSREDETAYLRGLIGTVVPSLLPTKYQSSRSNLSSVLKDQSLLYLFHTFLKEEGAINNLQFCLAVEDFNRHILDPDLTSEQLEQLHHEALELYHTYMVSSAVDRINFPSHIVSHIRENIAEQIPVPRRLFLRSRAALAKHREVDPHPRKNVGKVVAKKVGSGLKHIGKQMVLRPSVVMGEDNHDLCSIDEADDISILLADEVGGMSQSVSSLEGLTSSFRDLSAWRVSIPRIEQRVDHTNKPYYAFIVDVTRIDVTGAELPEEVHWEVERRYHEFYILENKLTEFHGDFQDNQLPPRRSLFTSKDIGFMQTRRQLFEEFLQKLLQKPALKGSQLLFLFLKTKDEFTNTYLPDVSIGRLIRDVPRKLMKERGQHLDAFINVFLSSTITLNKKNKLELDDMSYGGDQSEGSLSASSLLNTLFGDNAQSLPTPLHEPAPPPPATMSVVGVFDTVLYLDFDLSCITVVRVYGLSISALRWLMCVRLLTRSTLDAAVAWFLRRKLALALAPPRIVKLIHLIRDALFVDPPSERTEADHRNREKELRKEVVMLLPTWLQRLLFTQDLYTEGANTLVTLFQQPLSYVLLDAVLDELFPELTCDSELSPFLTS</sequence>
<dbReference type="InterPro" id="IPR016137">
    <property type="entry name" value="RGS"/>
</dbReference>
<dbReference type="Pfam" id="PF08628">
    <property type="entry name" value="Nexin_C"/>
    <property type="match status" value="1"/>
</dbReference>
<dbReference type="GO" id="GO:0035091">
    <property type="term" value="F:phosphatidylinositol binding"/>
    <property type="evidence" value="ECO:0007669"/>
    <property type="project" value="InterPro"/>
</dbReference>
<comment type="subcellular location">
    <subcellularLocation>
        <location evidence="1">Nucleus</location>
    </subcellularLocation>
</comment>
<feature type="compositionally biased region" description="Gly residues" evidence="6">
    <location>
        <begin position="342"/>
        <end position="403"/>
    </location>
</feature>
<accession>A0A8J5N338</accession>
<dbReference type="InterPro" id="IPR007023">
    <property type="entry name" value="Ribosom_reg"/>
</dbReference>
<dbReference type="Gene3D" id="3.30.1520.10">
    <property type="entry name" value="Phox-like domain"/>
    <property type="match status" value="1"/>
</dbReference>
<evidence type="ECO:0000259" key="8">
    <source>
        <dbReference type="PROSITE" id="PS50195"/>
    </source>
</evidence>
<keyword evidence="11" id="KW-1185">Reference proteome</keyword>
<dbReference type="SMART" id="SM00313">
    <property type="entry name" value="PXA"/>
    <property type="match status" value="1"/>
</dbReference>
<dbReference type="InterPro" id="IPR037436">
    <property type="entry name" value="SNX14_PX"/>
</dbReference>
<organism evidence="10 11">
    <name type="scientific">Homarus americanus</name>
    <name type="common">American lobster</name>
    <dbReference type="NCBI Taxonomy" id="6706"/>
    <lineage>
        <taxon>Eukaryota</taxon>
        <taxon>Metazoa</taxon>
        <taxon>Ecdysozoa</taxon>
        <taxon>Arthropoda</taxon>
        <taxon>Crustacea</taxon>
        <taxon>Multicrustacea</taxon>
        <taxon>Malacostraca</taxon>
        <taxon>Eumalacostraca</taxon>
        <taxon>Eucarida</taxon>
        <taxon>Decapoda</taxon>
        <taxon>Pleocyemata</taxon>
        <taxon>Astacidea</taxon>
        <taxon>Nephropoidea</taxon>
        <taxon>Nephropidae</taxon>
        <taxon>Homarus</taxon>
    </lineage>
</organism>
<evidence type="ECO:0000256" key="1">
    <source>
        <dbReference type="ARBA" id="ARBA00004123"/>
    </source>
</evidence>
<evidence type="ECO:0000256" key="4">
    <source>
        <dbReference type="ARBA" id="ARBA00022517"/>
    </source>
</evidence>
<dbReference type="Pfam" id="PF00787">
    <property type="entry name" value="PX"/>
    <property type="match status" value="1"/>
</dbReference>
<dbReference type="SMART" id="SM00312">
    <property type="entry name" value="PX"/>
    <property type="match status" value="1"/>
</dbReference>
<name>A0A8J5N338_HOMAM</name>
<feature type="domain" description="PXA" evidence="9">
    <location>
        <begin position="479"/>
        <end position="650"/>
    </location>
</feature>
<comment type="similarity">
    <text evidence="2">Belongs to the RRS1 family.</text>
</comment>
<evidence type="ECO:0000256" key="6">
    <source>
        <dbReference type="SAM" id="MobiDB-lite"/>
    </source>
</evidence>
<dbReference type="PANTHER" id="PTHR22775">
    <property type="entry name" value="SORTING NEXIN"/>
    <property type="match status" value="1"/>
</dbReference>
<dbReference type="Gene3D" id="1.10.167.10">
    <property type="entry name" value="Regulator of G-protein Signalling 4, domain 2"/>
    <property type="match status" value="1"/>
</dbReference>
<dbReference type="InterPro" id="IPR001683">
    <property type="entry name" value="PX_dom"/>
</dbReference>